<feature type="region of interest" description="Disordered" evidence="5">
    <location>
        <begin position="164"/>
        <end position="184"/>
    </location>
</feature>
<protein>
    <recommendedName>
        <fullName evidence="8">Gram-positive cocci surface proteins LPxTG domain-containing protein</fullName>
    </recommendedName>
</protein>
<dbReference type="Proteomes" id="UP001500908">
    <property type="component" value="Unassembled WGS sequence"/>
</dbReference>
<organism evidence="9 10">
    <name type="scientific">Salinactinospora qingdaonensis</name>
    <dbReference type="NCBI Taxonomy" id="702744"/>
    <lineage>
        <taxon>Bacteria</taxon>
        <taxon>Bacillati</taxon>
        <taxon>Actinomycetota</taxon>
        <taxon>Actinomycetes</taxon>
        <taxon>Streptosporangiales</taxon>
        <taxon>Nocardiopsidaceae</taxon>
        <taxon>Salinactinospora</taxon>
    </lineage>
</organism>
<evidence type="ECO:0000256" key="3">
    <source>
        <dbReference type="ARBA" id="ARBA00022729"/>
    </source>
</evidence>
<feature type="signal peptide" evidence="7">
    <location>
        <begin position="1"/>
        <end position="36"/>
    </location>
</feature>
<keyword evidence="6" id="KW-1133">Transmembrane helix</keyword>
<dbReference type="InterPro" id="IPR019931">
    <property type="entry name" value="LPXTG_anchor"/>
</dbReference>
<feature type="domain" description="Gram-positive cocci surface proteins LPxTG" evidence="8">
    <location>
        <begin position="383"/>
        <end position="417"/>
    </location>
</feature>
<keyword evidence="10" id="KW-1185">Reference proteome</keyword>
<dbReference type="PROSITE" id="PS50847">
    <property type="entry name" value="GRAM_POS_ANCHORING"/>
    <property type="match status" value="1"/>
</dbReference>
<feature type="compositionally biased region" description="Low complexity" evidence="5">
    <location>
        <begin position="336"/>
        <end position="353"/>
    </location>
</feature>
<evidence type="ECO:0000256" key="2">
    <source>
        <dbReference type="ARBA" id="ARBA00022525"/>
    </source>
</evidence>
<keyword evidence="2" id="KW-0964">Secreted</keyword>
<name>A0ABP7GGR9_9ACTN</name>
<keyword evidence="3 7" id="KW-0732">Signal</keyword>
<gene>
    <name evidence="9" type="ORF">GCM10022402_46700</name>
</gene>
<dbReference type="Pfam" id="PF08341">
    <property type="entry name" value="TED"/>
    <property type="match status" value="1"/>
</dbReference>
<feature type="transmembrane region" description="Helical" evidence="6">
    <location>
        <begin position="389"/>
        <end position="411"/>
    </location>
</feature>
<evidence type="ECO:0000256" key="7">
    <source>
        <dbReference type="SAM" id="SignalP"/>
    </source>
</evidence>
<dbReference type="InterPro" id="IPR023849">
    <property type="entry name" value="TQXA_dom"/>
</dbReference>
<keyword evidence="4" id="KW-0572">Peptidoglycan-anchor</keyword>
<dbReference type="InterPro" id="IPR013552">
    <property type="entry name" value="Thioester_dom"/>
</dbReference>
<evidence type="ECO:0000256" key="5">
    <source>
        <dbReference type="SAM" id="MobiDB-lite"/>
    </source>
</evidence>
<sequence>MAALSPRSGRRARAALALVAASLTAAGTITPGTAAAAQQNIARVDDNGIAGEVVHFAGEGDTAASTTLFNLRLDGDSAVGAYCVDISSEVDHEAAYIEAAWEDAPEEGGFLEYAAEVNWVLRHSYPSLGLDRLRTRAGIPSLDTEQAIAGTQAAIWHFSNGVSLPDPGGEGPAASLEPGERRGRANSAEVRALYSYLTETAESTSEPAPSLTVEPERVSGTGASPLGPLTVRTTSAEPVQVSVSGAESAVIVDGSGTPVSVVRAGQEFFLRLEDEVPAGAAKVYAQAAKAKVEAGRLFIGKDGVSTQPLVAAERGTVAATASATVTWDLASASPSVAASPSAEAATESEAGPSRPEAATTPGPEPSSSSPVVIANDKQPERDLPLTGTWVGAIIIAGVTLVTAGVAALVLARRRRRN</sequence>
<dbReference type="RefSeq" id="WP_344976575.1">
    <property type="nucleotide sequence ID" value="NZ_BAABDD010000041.1"/>
</dbReference>
<feature type="chain" id="PRO_5045084035" description="Gram-positive cocci surface proteins LPxTG domain-containing protein" evidence="7">
    <location>
        <begin position="37"/>
        <end position="417"/>
    </location>
</feature>
<dbReference type="NCBIfam" id="TIGR03934">
    <property type="entry name" value="TQXA_dom"/>
    <property type="match status" value="1"/>
</dbReference>
<evidence type="ECO:0000256" key="1">
    <source>
        <dbReference type="ARBA" id="ARBA00022512"/>
    </source>
</evidence>
<reference evidence="10" key="1">
    <citation type="journal article" date="2019" name="Int. J. Syst. Evol. Microbiol.">
        <title>The Global Catalogue of Microorganisms (GCM) 10K type strain sequencing project: providing services to taxonomists for standard genome sequencing and annotation.</title>
        <authorList>
            <consortium name="The Broad Institute Genomics Platform"/>
            <consortium name="The Broad Institute Genome Sequencing Center for Infectious Disease"/>
            <person name="Wu L."/>
            <person name="Ma J."/>
        </authorList>
    </citation>
    <scope>NUCLEOTIDE SEQUENCE [LARGE SCALE GENOMIC DNA]</scope>
    <source>
        <strain evidence="10">JCM 17137</strain>
    </source>
</reference>
<evidence type="ECO:0000259" key="8">
    <source>
        <dbReference type="PROSITE" id="PS50847"/>
    </source>
</evidence>
<dbReference type="EMBL" id="BAABDD010000041">
    <property type="protein sequence ID" value="GAA3764096.1"/>
    <property type="molecule type" value="Genomic_DNA"/>
</dbReference>
<dbReference type="NCBIfam" id="TIGR01167">
    <property type="entry name" value="LPXTG_anchor"/>
    <property type="match status" value="1"/>
</dbReference>
<evidence type="ECO:0000313" key="9">
    <source>
        <dbReference type="EMBL" id="GAA3764096.1"/>
    </source>
</evidence>
<evidence type="ECO:0000256" key="4">
    <source>
        <dbReference type="ARBA" id="ARBA00023088"/>
    </source>
</evidence>
<keyword evidence="6" id="KW-0472">Membrane</keyword>
<keyword evidence="1" id="KW-0134">Cell wall</keyword>
<feature type="region of interest" description="Disordered" evidence="5">
    <location>
        <begin position="336"/>
        <end position="379"/>
    </location>
</feature>
<comment type="caution">
    <text evidence="9">The sequence shown here is derived from an EMBL/GenBank/DDBJ whole genome shotgun (WGS) entry which is preliminary data.</text>
</comment>
<evidence type="ECO:0000256" key="6">
    <source>
        <dbReference type="SAM" id="Phobius"/>
    </source>
</evidence>
<proteinExistence type="predicted"/>
<feature type="region of interest" description="Disordered" evidence="5">
    <location>
        <begin position="199"/>
        <end position="230"/>
    </location>
</feature>
<keyword evidence="6" id="KW-0812">Transmembrane</keyword>
<evidence type="ECO:0000313" key="10">
    <source>
        <dbReference type="Proteomes" id="UP001500908"/>
    </source>
</evidence>
<accession>A0ABP7GGR9</accession>